<sequence>MDTPFKNILHTNTAPSDEDCQHIRELLAGPRNEAARLTEEIERLHALIKELTEKRDNLNCSFGAAFPSIRPLEHKFMCLSLLPDYPTAVPGVQVVLCFKSTSSLKICVQNIKSPPRTGLESSQAQAQASTQSQAQVTTKHVFLKPPLVCQEYIKPKIKSGLSSSSKAKSLKCKFFSKVLTVMYAWYTEVWRRSCKE</sequence>
<dbReference type="EMBL" id="JARKIB010000022">
    <property type="protein sequence ID" value="KAJ7767203.1"/>
    <property type="molecule type" value="Genomic_DNA"/>
</dbReference>
<dbReference type="AlphaFoldDB" id="A0AAD7NLU2"/>
<keyword evidence="3" id="KW-1185">Reference proteome</keyword>
<protein>
    <submittedName>
        <fullName evidence="2">Uncharacterized protein</fullName>
    </submittedName>
</protein>
<name>A0AAD7NLU2_9AGAR</name>
<dbReference type="Proteomes" id="UP001215598">
    <property type="component" value="Unassembled WGS sequence"/>
</dbReference>
<evidence type="ECO:0000256" key="1">
    <source>
        <dbReference type="SAM" id="Coils"/>
    </source>
</evidence>
<accession>A0AAD7NLU2</accession>
<organism evidence="2 3">
    <name type="scientific">Mycena metata</name>
    <dbReference type="NCBI Taxonomy" id="1033252"/>
    <lineage>
        <taxon>Eukaryota</taxon>
        <taxon>Fungi</taxon>
        <taxon>Dikarya</taxon>
        <taxon>Basidiomycota</taxon>
        <taxon>Agaricomycotina</taxon>
        <taxon>Agaricomycetes</taxon>
        <taxon>Agaricomycetidae</taxon>
        <taxon>Agaricales</taxon>
        <taxon>Marasmiineae</taxon>
        <taxon>Mycenaceae</taxon>
        <taxon>Mycena</taxon>
    </lineage>
</organism>
<comment type="caution">
    <text evidence="2">The sequence shown here is derived from an EMBL/GenBank/DDBJ whole genome shotgun (WGS) entry which is preliminary data.</text>
</comment>
<reference evidence="2" key="1">
    <citation type="submission" date="2023-03" db="EMBL/GenBank/DDBJ databases">
        <title>Massive genome expansion in bonnet fungi (Mycena s.s.) driven by repeated elements and novel gene families across ecological guilds.</title>
        <authorList>
            <consortium name="Lawrence Berkeley National Laboratory"/>
            <person name="Harder C.B."/>
            <person name="Miyauchi S."/>
            <person name="Viragh M."/>
            <person name="Kuo A."/>
            <person name="Thoen E."/>
            <person name="Andreopoulos B."/>
            <person name="Lu D."/>
            <person name="Skrede I."/>
            <person name="Drula E."/>
            <person name="Henrissat B."/>
            <person name="Morin E."/>
            <person name="Kohler A."/>
            <person name="Barry K."/>
            <person name="LaButti K."/>
            <person name="Morin E."/>
            <person name="Salamov A."/>
            <person name="Lipzen A."/>
            <person name="Mereny Z."/>
            <person name="Hegedus B."/>
            <person name="Baldrian P."/>
            <person name="Stursova M."/>
            <person name="Weitz H."/>
            <person name="Taylor A."/>
            <person name="Grigoriev I.V."/>
            <person name="Nagy L.G."/>
            <person name="Martin F."/>
            <person name="Kauserud H."/>
        </authorList>
    </citation>
    <scope>NUCLEOTIDE SEQUENCE</scope>
    <source>
        <strain evidence="2">CBHHK182m</strain>
    </source>
</reference>
<proteinExistence type="predicted"/>
<keyword evidence="1" id="KW-0175">Coiled coil</keyword>
<gene>
    <name evidence="2" type="ORF">B0H16DRAFT_1453530</name>
</gene>
<evidence type="ECO:0000313" key="3">
    <source>
        <dbReference type="Proteomes" id="UP001215598"/>
    </source>
</evidence>
<feature type="coiled-coil region" evidence="1">
    <location>
        <begin position="34"/>
        <end position="61"/>
    </location>
</feature>
<evidence type="ECO:0000313" key="2">
    <source>
        <dbReference type="EMBL" id="KAJ7767203.1"/>
    </source>
</evidence>